<proteinExistence type="predicted"/>
<sequence>MRSALGAGIVALALIPTLAGCSLLNLNLKPVQRDDAGAITEQAQAGVAEIAVGDCMDSTSDEVVFDVPVVPCDQAHDEEIFGEFDLAGSEFPEASALETESNDRCIALFNEFVGFDYFESELDFYTLTPTEEGWNQFNDRTVNCVIVDPAGKVTGSLKGAAR</sequence>
<feature type="domain" description="Septum formation-related" evidence="1">
    <location>
        <begin position="21"/>
        <end position="144"/>
    </location>
</feature>
<reference evidence="3" key="1">
    <citation type="journal article" date="2019" name="Int. J. Syst. Evol. Microbiol.">
        <title>The Global Catalogue of Microorganisms (GCM) 10K type strain sequencing project: providing services to taxonomists for standard genome sequencing and annotation.</title>
        <authorList>
            <consortium name="The Broad Institute Genomics Platform"/>
            <consortium name="The Broad Institute Genome Sequencing Center for Infectious Disease"/>
            <person name="Wu L."/>
            <person name="Ma J."/>
        </authorList>
    </citation>
    <scope>NUCLEOTIDE SEQUENCE [LARGE SCALE GENOMIC DNA]</scope>
    <source>
        <strain evidence="3">CCUG 50213</strain>
    </source>
</reference>
<evidence type="ECO:0000259" key="1">
    <source>
        <dbReference type="Pfam" id="PF13845"/>
    </source>
</evidence>
<accession>A0ABW3TV91</accession>
<keyword evidence="3" id="KW-1185">Reference proteome</keyword>
<dbReference type="RefSeq" id="WP_343962190.1">
    <property type="nucleotide sequence ID" value="NZ_BAAAKZ010000015.1"/>
</dbReference>
<name>A0ABW3TV91_9MICO</name>
<dbReference type="EMBL" id="JBHTLY010000010">
    <property type="protein sequence ID" value="MFD1203277.1"/>
    <property type="molecule type" value="Genomic_DNA"/>
</dbReference>
<gene>
    <name evidence="2" type="ORF">ACFQ3U_15375</name>
</gene>
<dbReference type="Pfam" id="PF13845">
    <property type="entry name" value="Septum_form"/>
    <property type="match status" value="1"/>
</dbReference>
<evidence type="ECO:0000313" key="3">
    <source>
        <dbReference type="Proteomes" id="UP001597181"/>
    </source>
</evidence>
<evidence type="ECO:0000313" key="2">
    <source>
        <dbReference type="EMBL" id="MFD1203277.1"/>
    </source>
</evidence>
<dbReference type="InterPro" id="IPR026004">
    <property type="entry name" value="Septum_form"/>
</dbReference>
<comment type="caution">
    <text evidence="2">The sequence shown here is derived from an EMBL/GenBank/DDBJ whole genome shotgun (WGS) entry which is preliminary data.</text>
</comment>
<protein>
    <submittedName>
        <fullName evidence="2">Septum formation family protein</fullName>
    </submittedName>
</protein>
<dbReference type="PROSITE" id="PS51257">
    <property type="entry name" value="PROKAR_LIPOPROTEIN"/>
    <property type="match status" value="1"/>
</dbReference>
<dbReference type="Proteomes" id="UP001597181">
    <property type="component" value="Unassembled WGS sequence"/>
</dbReference>
<organism evidence="2 3">
    <name type="scientific">Leucobacter albus</name>
    <dbReference type="NCBI Taxonomy" id="272210"/>
    <lineage>
        <taxon>Bacteria</taxon>
        <taxon>Bacillati</taxon>
        <taxon>Actinomycetota</taxon>
        <taxon>Actinomycetes</taxon>
        <taxon>Micrococcales</taxon>
        <taxon>Microbacteriaceae</taxon>
        <taxon>Leucobacter</taxon>
    </lineage>
</organism>